<reference evidence="2 3" key="1">
    <citation type="submission" date="2020-05" db="EMBL/GenBank/DDBJ databases">
        <authorList>
            <person name="Campoy J."/>
            <person name="Schneeberger K."/>
            <person name="Spophaly S."/>
        </authorList>
    </citation>
    <scope>NUCLEOTIDE SEQUENCE [LARGE SCALE GENOMIC DNA]</scope>
    <source>
        <strain evidence="2">PruArmRojPasFocal</strain>
    </source>
</reference>
<dbReference type="InterPro" id="IPR056789">
    <property type="entry name" value="LRR_R13L1-DRL21"/>
</dbReference>
<protein>
    <recommendedName>
        <fullName evidence="1">R13L1/DRL21-like LRR repeat region domain-containing protein</fullName>
    </recommendedName>
</protein>
<dbReference type="EMBL" id="CAEKDK010000002">
    <property type="protein sequence ID" value="CAB4269336.1"/>
    <property type="molecule type" value="Genomic_DNA"/>
</dbReference>
<proteinExistence type="predicted"/>
<gene>
    <name evidence="2" type="ORF">CURHAP_LOCUS14817</name>
</gene>
<dbReference type="InterPro" id="IPR032675">
    <property type="entry name" value="LRR_dom_sf"/>
</dbReference>
<organism evidence="2 3">
    <name type="scientific">Prunus armeniaca</name>
    <name type="common">Apricot</name>
    <name type="synonym">Armeniaca vulgaris</name>
    <dbReference type="NCBI Taxonomy" id="36596"/>
    <lineage>
        <taxon>Eukaryota</taxon>
        <taxon>Viridiplantae</taxon>
        <taxon>Streptophyta</taxon>
        <taxon>Embryophyta</taxon>
        <taxon>Tracheophyta</taxon>
        <taxon>Spermatophyta</taxon>
        <taxon>Magnoliopsida</taxon>
        <taxon>eudicotyledons</taxon>
        <taxon>Gunneridae</taxon>
        <taxon>Pentapetalae</taxon>
        <taxon>rosids</taxon>
        <taxon>fabids</taxon>
        <taxon>Rosales</taxon>
        <taxon>Rosaceae</taxon>
        <taxon>Amygdaloideae</taxon>
        <taxon>Amygdaleae</taxon>
        <taxon>Prunus</taxon>
    </lineage>
</organism>
<name>A0A6J5TZJ6_PRUAR</name>
<dbReference type="Gene3D" id="3.80.10.10">
    <property type="entry name" value="Ribonuclease Inhibitor"/>
    <property type="match status" value="1"/>
</dbReference>
<dbReference type="PANTHER" id="PTHR47186:SF18">
    <property type="entry name" value="RX N-TERMINAL DOMAIN-CONTAINING PROTEIN"/>
    <property type="match status" value="1"/>
</dbReference>
<evidence type="ECO:0000259" key="1">
    <source>
        <dbReference type="Pfam" id="PF25019"/>
    </source>
</evidence>
<evidence type="ECO:0000313" key="2">
    <source>
        <dbReference type="EMBL" id="CAB4269336.1"/>
    </source>
</evidence>
<sequence>MAAEFLTFGAEGILTRAASLAEQELSLLWGFKGELMETALQATEGRRRVVVVAGGRWRDFSGDGRRRDSDGSGQRWWLAGGSGGGVWLDMDMWHKTGRGIEELTGLNMLKGELSIYNLEHVRDGEEAKKAKLVEKTNIRQLNFAWSRITNHEEVIEGFQPHPSKLEALRFYNFMGNKWPSWIMSSSFPTLKRNLTEWPESGIVVFPCLETLHLWNCDKLRSDAPSNFPSLKELEMDSMGSGMPIANISNNLTTLTSLTIKSIRGLAYLPEGMLKNNKNLAHLKIQDCQELSRIAPDVVGSCVFLESVHISKCPILAYLPDGLLTTSLNKFAIVYS</sequence>
<evidence type="ECO:0000313" key="3">
    <source>
        <dbReference type="Proteomes" id="UP000507222"/>
    </source>
</evidence>
<dbReference type="SUPFAM" id="SSF52047">
    <property type="entry name" value="RNI-like"/>
    <property type="match status" value="1"/>
</dbReference>
<feature type="domain" description="R13L1/DRL21-like LRR repeat region" evidence="1">
    <location>
        <begin position="100"/>
        <end position="238"/>
    </location>
</feature>
<dbReference type="PANTHER" id="PTHR47186">
    <property type="entry name" value="LEUCINE-RICH REPEAT-CONTAINING PROTEIN 57"/>
    <property type="match status" value="1"/>
</dbReference>
<dbReference type="Pfam" id="PF25019">
    <property type="entry name" value="LRR_R13L1-DRL21"/>
    <property type="match status" value="1"/>
</dbReference>
<dbReference type="Proteomes" id="UP000507222">
    <property type="component" value="Unassembled WGS sequence"/>
</dbReference>
<dbReference type="AlphaFoldDB" id="A0A6J5TZJ6"/>
<accession>A0A6J5TZJ6</accession>